<dbReference type="EMBL" id="LT559118">
    <property type="protein sequence ID" value="SBO98569.1"/>
    <property type="molecule type" value="Genomic_DNA"/>
</dbReference>
<dbReference type="AlphaFoldDB" id="A0A1M4EI45"/>
<keyword evidence="2" id="KW-1133">Transmembrane helix</keyword>
<gene>
    <name evidence="3" type="ORF">BN4615_P8085</name>
</gene>
<keyword evidence="2" id="KW-0472">Membrane</keyword>
<accession>A0A1M4EI45</accession>
<feature type="compositionally biased region" description="Polar residues" evidence="1">
    <location>
        <begin position="129"/>
        <end position="139"/>
    </location>
</feature>
<evidence type="ECO:0000256" key="2">
    <source>
        <dbReference type="SAM" id="Phobius"/>
    </source>
</evidence>
<feature type="transmembrane region" description="Helical" evidence="2">
    <location>
        <begin position="89"/>
        <end position="107"/>
    </location>
</feature>
<keyword evidence="2" id="KW-0812">Transmembrane</keyword>
<reference evidence="3" key="1">
    <citation type="submission" date="2016-04" db="EMBL/GenBank/DDBJ databases">
        <authorList>
            <person name="Evans L.H."/>
            <person name="Alamgir A."/>
            <person name="Owens N."/>
            <person name="Weber N.D."/>
            <person name="Virtaneva K."/>
            <person name="Barbian K."/>
            <person name="Babar A."/>
            <person name="Rosenke K."/>
        </authorList>
    </citation>
    <scope>NUCLEOTIDE SEQUENCE</scope>
    <source>
        <strain evidence="3">Nono1</strain>
    </source>
</reference>
<sequence>MSAGRHQGRTLARRYWDALIDSRPYEPGGVPVRRDLSLWQRYWISLLGLPPPAPKPLPAAEPVFAPRADEPAAAPPRERATWTLSLGRALLPVAMTAALVAAGVLAFRPLMTQEPISAGPATPPAATTDVQLTQSTQAPAEQPLYDDIVSLPRPAARSAMALWRLTPDGPVTAEPGDADLVLSRDAVYVDENRTLVVTSREQCRSSPPTEGVTVGERRARPHQRLCILTHASDLAYVIFADPDGRTVDAAITLWPAG</sequence>
<feature type="region of interest" description="Disordered" evidence="1">
    <location>
        <begin position="117"/>
        <end position="141"/>
    </location>
</feature>
<name>A0A1M4EI45_9ACTN</name>
<proteinExistence type="predicted"/>
<evidence type="ECO:0000256" key="1">
    <source>
        <dbReference type="SAM" id="MobiDB-lite"/>
    </source>
</evidence>
<dbReference type="RefSeq" id="WP_225267331.1">
    <property type="nucleotide sequence ID" value="NZ_CP084058.1"/>
</dbReference>
<organism evidence="3">
    <name type="scientific">Nonomuraea gerenzanensis</name>
    <dbReference type="NCBI Taxonomy" id="93944"/>
    <lineage>
        <taxon>Bacteria</taxon>
        <taxon>Bacillati</taxon>
        <taxon>Actinomycetota</taxon>
        <taxon>Actinomycetes</taxon>
        <taxon>Streptosporangiales</taxon>
        <taxon>Streptosporangiaceae</taxon>
        <taxon>Nonomuraea</taxon>
    </lineage>
</organism>
<protein>
    <submittedName>
        <fullName evidence="3">Uncharacterized protein</fullName>
    </submittedName>
</protein>
<evidence type="ECO:0000313" key="3">
    <source>
        <dbReference type="EMBL" id="SBO98569.1"/>
    </source>
</evidence>